<dbReference type="NCBIfam" id="NF000490">
    <property type="entry name" value="chloram_CatB"/>
    <property type="match status" value="1"/>
</dbReference>
<dbReference type="HOGENOM" id="CLU_051638_5_3_7"/>
<dbReference type="InterPro" id="IPR050179">
    <property type="entry name" value="Trans_hexapeptide_repeat"/>
</dbReference>
<keyword evidence="10" id="KW-1185">Reference proteome</keyword>
<dbReference type="Gene3D" id="2.160.10.10">
    <property type="entry name" value="Hexapeptide repeat proteins"/>
    <property type="match status" value="1"/>
</dbReference>
<evidence type="ECO:0000256" key="5">
    <source>
        <dbReference type="ARBA" id="ARBA00022737"/>
    </source>
</evidence>
<dbReference type="PROSITE" id="PS00101">
    <property type="entry name" value="HEXAPEP_TRANSFERASES"/>
    <property type="match status" value="1"/>
</dbReference>
<evidence type="ECO:0000256" key="2">
    <source>
        <dbReference type="ARBA" id="ARBA00013235"/>
    </source>
</evidence>
<reference evidence="9 10" key="1">
    <citation type="journal article" date="2011" name="J. Bacteriol.">
        <title>Complete genome sequence and updated annotation of Desulfovibrio alaskensis G20.</title>
        <authorList>
            <person name="Hauser L.J."/>
            <person name="Land M.L."/>
            <person name="Brown S.D."/>
            <person name="Larimer F."/>
            <person name="Keller K.L."/>
            <person name="Rapp-Giles B.J."/>
            <person name="Price M.N."/>
            <person name="Lin M."/>
            <person name="Bruce D.C."/>
            <person name="Detter J.C."/>
            <person name="Tapia R."/>
            <person name="Han C.S."/>
            <person name="Goodwin L.A."/>
            <person name="Cheng J.F."/>
            <person name="Pitluck S."/>
            <person name="Copeland A."/>
            <person name="Lucas S."/>
            <person name="Nolan M."/>
            <person name="Lapidus A.L."/>
            <person name="Palumbo A.V."/>
            <person name="Wall J.D."/>
        </authorList>
    </citation>
    <scope>NUCLEOTIDE SEQUENCE [LARGE SCALE GENOMIC DNA]</scope>
    <source>
        <strain evidence="10">ATCC BAA 1058 / DSM 17464 / G20</strain>
    </source>
</reference>
<evidence type="ECO:0000256" key="1">
    <source>
        <dbReference type="ARBA" id="ARBA00007274"/>
    </source>
</evidence>
<gene>
    <name evidence="9" type="ordered locus">Dde_1494</name>
</gene>
<evidence type="ECO:0000256" key="8">
    <source>
        <dbReference type="ARBA" id="ARBA00047633"/>
    </source>
</evidence>
<dbReference type="eggNOG" id="COG0110">
    <property type="taxonomic scope" value="Bacteria"/>
</dbReference>
<keyword evidence="7 9" id="KW-0012">Acyltransferase</keyword>
<name>Q311V3_OLEA2</name>
<keyword evidence="4 9" id="KW-0808">Transferase</keyword>
<dbReference type="GO" id="GO:0046677">
    <property type="term" value="P:response to antibiotic"/>
    <property type="evidence" value="ECO:0007669"/>
    <property type="project" value="UniProtKB-KW"/>
</dbReference>
<dbReference type="PANTHER" id="PTHR43300:SF12">
    <property type="entry name" value="CHLORAMPHENICOL ACETYLTRANSFERASE"/>
    <property type="match status" value="1"/>
</dbReference>
<dbReference type="STRING" id="207559.Dde_1494"/>
<comment type="similarity">
    <text evidence="1">Belongs to the transferase hexapeptide repeat family.</text>
</comment>
<accession>Q311V3</accession>
<dbReference type="EC" id="2.3.1.28" evidence="2"/>
<evidence type="ECO:0000256" key="3">
    <source>
        <dbReference type="ARBA" id="ARBA00020291"/>
    </source>
</evidence>
<dbReference type="KEGG" id="dde:Dde_1494"/>
<evidence type="ECO:0000256" key="6">
    <source>
        <dbReference type="ARBA" id="ARBA00023251"/>
    </source>
</evidence>
<dbReference type="AlphaFoldDB" id="Q311V3"/>
<dbReference type="CDD" id="cd03349">
    <property type="entry name" value="LbH_XAT"/>
    <property type="match status" value="1"/>
</dbReference>
<dbReference type="EMBL" id="CP000112">
    <property type="protein sequence ID" value="ABB38293.1"/>
    <property type="molecule type" value="Genomic_DNA"/>
</dbReference>
<evidence type="ECO:0000313" key="10">
    <source>
        <dbReference type="Proteomes" id="UP000002710"/>
    </source>
</evidence>
<dbReference type="Pfam" id="PF00132">
    <property type="entry name" value="Hexapep"/>
    <property type="match status" value="1"/>
</dbReference>
<evidence type="ECO:0000313" key="9">
    <source>
        <dbReference type="EMBL" id="ABB38293.1"/>
    </source>
</evidence>
<protein>
    <recommendedName>
        <fullName evidence="3">Chloramphenicol acetyltransferase</fullName>
        <ecNumber evidence="2">2.3.1.28</ecNumber>
    </recommendedName>
</protein>
<organism evidence="9 10">
    <name type="scientific">Oleidesulfovibrio alaskensis (strain ATCC BAA-1058 / DSM 17464 / G20)</name>
    <name type="common">Desulfovibrio alaskensis</name>
    <dbReference type="NCBI Taxonomy" id="207559"/>
    <lineage>
        <taxon>Bacteria</taxon>
        <taxon>Pseudomonadati</taxon>
        <taxon>Thermodesulfobacteriota</taxon>
        <taxon>Desulfovibrionia</taxon>
        <taxon>Desulfovibrionales</taxon>
        <taxon>Desulfovibrionaceae</taxon>
        <taxon>Oleidesulfovibrio</taxon>
    </lineage>
</organism>
<sequence length="218" mass="24115">MTKDSIFTSPFKGIPLHEQVSNPNITVGRYSYYSGYYHNHPFEDCVRYLMPQPDTVDRLIIGSFCSIGTGASFVMAGNQGHRTDWISTFPFYYAGNAEFSGARDGYRPAGDTVVGSDVWIGAEAMIMPGVCIGHGAVIASRAVVTSDVPPYAVVAGMPARQLRVRFDEKSVAMLLEMAWWEWPQDMLSAAMPLLTSQNVGELYRFWKSYGNRTANVTA</sequence>
<proteinExistence type="inferred from homology"/>
<dbReference type="SUPFAM" id="SSF51161">
    <property type="entry name" value="Trimeric LpxA-like enzymes"/>
    <property type="match status" value="1"/>
</dbReference>
<dbReference type="Proteomes" id="UP000002710">
    <property type="component" value="Chromosome"/>
</dbReference>
<keyword evidence="5" id="KW-0677">Repeat</keyword>
<evidence type="ECO:0000256" key="4">
    <source>
        <dbReference type="ARBA" id="ARBA00022679"/>
    </source>
</evidence>
<dbReference type="RefSeq" id="WP_011367459.1">
    <property type="nucleotide sequence ID" value="NC_007519.1"/>
</dbReference>
<dbReference type="InterPro" id="IPR018357">
    <property type="entry name" value="Hexapep_transf_CS"/>
</dbReference>
<dbReference type="InterPro" id="IPR001451">
    <property type="entry name" value="Hexapep"/>
</dbReference>
<dbReference type="InterPro" id="IPR011004">
    <property type="entry name" value="Trimer_LpxA-like_sf"/>
</dbReference>
<keyword evidence="6" id="KW-0046">Antibiotic resistance</keyword>
<comment type="catalytic activity">
    <reaction evidence="8">
        <text>chloramphenicol + acetyl-CoA = chloramphenicol 3-acetate + CoA</text>
        <dbReference type="Rhea" id="RHEA:18421"/>
        <dbReference type="ChEBI" id="CHEBI:16730"/>
        <dbReference type="ChEBI" id="CHEBI:17698"/>
        <dbReference type="ChEBI" id="CHEBI:57287"/>
        <dbReference type="ChEBI" id="CHEBI:57288"/>
        <dbReference type="EC" id="2.3.1.28"/>
    </reaction>
</comment>
<evidence type="ECO:0000256" key="7">
    <source>
        <dbReference type="ARBA" id="ARBA00023315"/>
    </source>
</evidence>
<dbReference type="PANTHER" id="PTHR43300">
    <property type="entry name" value="ACETYLTRANSFERASE"/>
    <property type="match status" value="1"/>
</dbReference>
<dbReference type="GO" id="GO:0008811">
    <property type="term" value="F:chloramphenicol O-acetyltransferase activity"/>
    <property type="evidence" value="ECO:0007669"/>
    <property type="project" value="UniProtKB-EC"/>
</dbReference>